<keyword evidence="1" id="KW-0472">Membrane</keyword>
<protein>
    <recommendedName>
        <fullName evidence="3">Acyltransferase 3 domain-containing protein</fullName>
    </recommendedName>
</protein>
<sequence>MIIIWLPFMYFGEVLSISEKCQEEWNKIINSITNSSVPAVYSLMFQYSGFTMNSLGSYDSCNKIDIARYTVFVYSELPVLVQTFCGPISCTEADYIDFSPPFLASEGSEKYKVVFSHKYQTDHYGHYSPGAIVMISFICIISFVVLVCTLYDCFLPQSYKNNNYFKFILAFSILSNGKKLLLSRDQNKGKKDTLELLNAVRVMSIGWVILGHTCLNYLDLTALSNFNDVMSKLSDTEYIIVYGAFYAVDTFFWLSGFLMSYLFILELNKMRSITLPKILIVYLHRYLRITPVFIFCVMLFWALQEHLGNGPLYFDIGIFMADCKKYWYTNMIYLQNFIPDFKGNGCLGVGWYLAIDMQYFIFSPIFLIFYMKFSKLISWIFIGIMCIIGCITSGIIAHHYDLSTVIFSPKNGTNYFNYYYSKPYTRVAPYVLGMACGIILYNYRIYKEKNVVSDKIAVKIAQMLEKKIIRMGVFFIGLCLINILIFSQYDNYKHPGTYYQYTYWSNTANTIFISFERLTFGLGISCVLLPMLLGHFPLITSFLSLYPWSIIAKLTFVIYLIHYSIINIVQKSQKNVMEINNYNNIRDTIYFFIISSVCAVPIVLAIEMPTGNLEKIIFSRAQNENEMQRLVEKNSELELRGNS</sequence>
<evidence type="ECO:0000256" key="1">
    <source>
        <dbReference type="SAM" id="Phobius"/>
    </source>
</evidence>
<feature type="signal peptide" evidence="2">
    <location>
        <begin position="1"/>
        <end position="16"/>
    </location>
</feature>
<proteinExistence type="predicted"/>
<dbReference type="PANTHER" id="PTHR11161:SF0">
    <property type="entry name" value="O-ACYLTRANSFERASE LIKE PROTEIN"/>
    <property type="match status" value="1"/>
</dbReference>
<evidence type="ECO:0000256" key="2">
    <source>
        <dbReference type="SAM" id="SignalP"/>
    </source>
</evidence>
<organism evidence="4 5">
    <name type="scientific">Stentor coeruleus</name>
    <dbReference type="NCBI Taxonomy" id="5963"/>
    <lineage>
        <taxon>Eukaryota</taxon>
        <taxon>Sar</taxon>
        <taxon>Alveolata</taxon>
        <taxon>Ciliophora</taxon>
        <taxon>Postciliodesmatophora</taxon>
        <taxon>Heterotrichea</taxon>
        <taxon>Heterotrichida</taxon>
        <taxon>Stentoridae</taxon>
        <taxon>Stentor</taxon>
    </lineage>
</organism>
<feature type="transmembrane region" description="Helical" evidence="1">
    <location>
        <begin position="509"/>
        <end position="533"/>
    </location>
</feature>
<keyword evidence="1" id="KW-1133">Transmembrane helix</keyword>
<feature type="chain" id="PRO_5013294638" description="Acyltransferase 3 domain-containing protein" evidence="2">
    <location>
        <begin position="17"/>
        <end position="643"/>
    </location>
</feature>
<gene>
    <name evidence="4" type="ORF">SteCoe_6406</name>
</gene>
<feature type="transmembrane region" description="Helical" evidence="1">
    <location>
        <begin position="238"/>
        <end position="265"/>
    </location>
</feature>
<dbReference type="EMBL" id="MPUH01000088">
    <property type="protein sequence ID" value="OMJ91142.1"/>
    <property type="molecule type" value="Genomic_DNA"/>
</dbReference>
<feature type="transmembrane region" description="Helical" evidence="1">
    <location>
        <begin position="349"/>
        <end position="369"/>
    </location>
</feature>
<feature type="transmembrane region" description="Helical" evidence="1">
    <location>
        <begin position="427"/>
        <end position="446"/>
    </location>
</feature>
<name>A0A1R2CQ64_9CILI</name>
<keyword evidence="1" id="KW-0812">Transmembrane</keyword>
<feature type="transmembrane region" description="Helical" evidence="1">
    <location>
        <begin position="376"/>
        <end position="400"/>
    </location>
</feature>
<feature type="transmembrane region" description="Helical" evidence="1">
    <location>
        <begin position="467"/>
        <end position="489"/>
    </location>
</feature>
<evidence type="ECO:0000313" key="4">
    <source>
        <dbReference type="EMBL" id="OMJ91142.1"/>
    </source>
</evidence>
<feature type="transmembrane region" description="Helical" evidence="1">
    <location>
        <begin position="286"/>
        <end position="303"/>
    </location>
</feature>
<comment type="caution">
    <text evidence="4">The sequence shown here is derived from an EMBL/GenBank/DDBJ whole genome shotgun (WGS) entry which is preliminary data.</text>
</comment>
<dbReference type="AlphaFoldDB" id="A0A1R2CQ64"/>
<evidence type="ECO:0000313" key="5">
    <source>
        <dbReference type="Proteomes" id="UP000187209"/>
    </source>
</evidence>
<feature type="transmembrane region" description="Helical" evidence="1">
    <location>
        <begin position="589"/>
        <end position="606"/>
    </location>
</feature>
<dbReference type="PANTHER" id="PTHR11161">
    <property type="entry name" value="O-ACYLTRANSFERASE"/>
    <property type="match status" value="1"/>
</dbReference>
<evidence type="ECO:0000259" key="3">
    <source>
        <dbReference type="Pfam" id="PF01757"/>
    </source>
</evidence>
<dbReference type="Pfam" id="PF01757">
    <property type="entry name" value="Acyl_transf_3"/>
    <property type="match status" value="1"/>
</dbReference>
<dbReference type="InterPro" id="IPR002656">
    <property type="entry name" value="Acyl_transf_3_dom"/>
</dbReference>
<feature type="transmembrane region" description="Helical" evidence="1">
    <location>
        <begin position="545"/>
        <end position="569"/>
    </location>
</feature>
<reference evidence="4 5" key="1">
    <citation type="submission" date="2016-11" db="EMBL/GenBank/DDBJ databases">
        <title>The macronuclear genome of Stentor coeruleus: a giant cell with tiny introns.</title>
        <authorList>
            <person name="Slabodnick M."/>
            <person name="Ruby J.G."/>
            <person name="Reiff S.B."/>
            <person name="Swart E.C."/>
            <person name="Gosai S."/>
            <person name="Prabakaran S."/>
            <person name="Witkowska E."/>
            <person name="Larue G.E."/>
            <person name="Fisher S."/>
            <person name="Freeman R.M."/>
            <person name="Gunawardena J."/>
            <person name="Chu W."/>
            <person name="Stover N.A."/>
            <person name="Gregory B.D."/>
            <person name="Nowacki M."/>
            <person name="Derisi J."/>
            <person name="Roy S.W."/>
            <person name="Marshall W.F."/>
            <person name="Sood P."/>
        </authorList>
    </citation>
    <scope>NUCLEOTIDE SEQUENCE [LARGE SCALE GENOMIC DNA]</scope>
    <source>
        <strain evidence="4">WM001</strain>
    </source>
</reference>
<dbReference type="Proteomes" id="UP000187209">
    <property type="component" value="Unassembled WGS sequence"/>
</dbReference>
<feature type="domain" description="Acyltransferase 3" evidence="3">
    <location>
        <begin position="197"/>
        <end position="606"/>
    </location>
</feature>
<dbReference type="InterPro" id="IPR052728">
    <property type="entry name" value="O2_lipid_transport_reg"/>
</dbReference>
<dbReference type="OrthoDB" id="295273at2759"/>
<keyword evidence="5" id="KW-1185">Reference proteome</keyword>
<accession>A0A1R2CQ64</accession>
<feature type="transmembrane region" description="Helical" evidence="1">
    <location>
        <begin position="194"/>
        <end position="218"/>
    </location>
</feature>
<feature type="transmembrane region" description="Helical" evidence="1">
    <location>
        <begin position="131"/>
        <end position="152"/>
    </location>
</feature>
<keyword evidence="2" id="KW-0732">Signal</keyword>
<dbReference type="GO" id="GO:0016747">
    <property type="term" value="F:acyltransferase activity, transferring groups other than amino-acyl groups"/>
    <property type="evidence" value="ECO:0007669"/>
    <property type="project" value="InterPro"/>
</dbReference>